<dbReference type="Proteomes" id="UP000290288">
    <property type="component" value="Unassembled WGS sequence"/>
</dbReference>
<keyword evidence="2" id="KW-1185">Reference proteome</keyword>
<gene>
    <name evidence="1" type="ORF">EST38_g7421</name>
</gene>
<dbReference type="EMBL" id="SDEE01000266">
    <property type="protein sequence ID" value="RXW18428.1"/>
    <property type="molecule type" value="Genomic_DNA"/>
</dbReference>
<sequence length="373" mass="41527">MNSPQLQPVYLIGREMPNFPSQVDGVEYNLQGLNLKELRQFAGSCESTTIRRPPELTFQELFELDPRNVDLQDGLGQHPRDDLLQELATHVLQGYRCLIDYLAECGASVEEEPVVDNTIYQAADLLAEAGEAYDLDLDRATAIIDRVSNHAYPPWPSRAIASLILMSYGLLLRGVGQFIDLFEFNASSPKFDPENLYKLWYDVIGCELNSFLQIHCKRARDSPFDTPVLTLRKAALLLSTLTDQELDTATAVIASLGQFNMPSDEIARAALSRARRRLSAELVYKDRDPEVESQRLLISTSITLATMSAAKETLDIDRPDTLLLIGSTSNQVFKEEDGGTAFNLSKVNFALDQLMHSEYGGSLDGNSISSDRL</sequence>
<organism evidence="1 2">
    <name type="scientific">Candolleomyces aberdarensis</name>
    <dbReference type="NCBI Taxonomy" id="2316362"/>
    <lineage>
        <taxon>Eukaryota</taxon>
        <taxon>Fungi</taxon>
        <taxon>Dikarya</taxon>
        <taxon>Basidiomycota</taxon>
        <taxon>Agaricomycotina</taxon>
        <taxon>Agaricomycetes</taxon>
        <taxon>Agaricomycetidae</taxon>
        <taxon>Agaricales</taxon>
        <taxon>Agaricineae</taxon>
        <taxon>Psathyrellaceae</taxon>
        <taxon>Candolleomyces</taxon>
    </lineage>
</organism>
<protein>
    <submittedName>
        <fullName evidence="1">Uncharacterized protein</fullName>
    </submittedName>
</protein>
<dbReference type="AlphaFoldDB" id="A0A4V1Q3F7"/>
<accession>A0A4V1Q3F7</accession>
<comment type="caution">
    <text evidence="1">The sequence shown here is derived from an EMBL/GenBank/DDBJ whole genome shotgun (WGS) entry which is preliminary data.</text>
</comment>
<proteinExistence type="predicted"/>
<reference evidence="1 2" key="1">
    <citation type="submission" date="2019-01" db="EMBL/GenBank/DDBJ databases">
        <title>Draft genome sequence of Psathyrella aberdarensis IHI B618.</title>
        <authorList>
            <person name="Buettner E."/>
            <person name="Kellner H."/>
        </authorList>
    </citation>
    <scope>NUCLEOTIDE SEQUENCE [LARGE SCALE GENOMIC DNA]</scope>
    <source>
        <strain evidence="1 2">IHI B618</strain>
    </source>
</reference>
<evidence type="ECO:0000313" key="1">
    <source>
        <dbReference type="EMBL" id="RXW18428.1"/>
    </source>
</evidence>
<name>A0A4V1Q3F7_9AGAR</name>
<evidence type="ECO:0000313" key="2">
    <source>
        <dbReference type="Proteomes" id="UP000290288"/>
    </source>
</evidence>